<evidence type="ECO:0000256" key="1">
    <source>
        <dbReference type="ARBA" id="ARBA00022481"/>
    </source>
</evidence>
<evidence type="ECO:0000313" key="4">
    <source>
        <dbReference type="Proteomes" id="UP000316562"/>
    </source>
</evidence>
<dbReference type="InterPro" id="IPR045584">
    <property type="entry name" value="Pilin-like"/>
</dbReference>
<reference evidence="3 4" key="1">
    <citation type="journal article" date="2019" name="ISME J.">
        <title>Insights into ecological role of a new deltaproteobacterial order Candidatus Acidulodesulfobacterales by metagenomics and metatranscriptomics.</title>
        <authorList>
            <person name="Tan S."/>
            <person name="Liu J."/>
            <person name="Fang Y."/>
            <person name="Hedlund B.P."/>
            <person name="Lian Z.H."/>
            <person name="Huang L.Y."/>
            <person name="Li J.T."/>
            <person name="Huang L.N."/>
            <person name="Li W.J."/>
            <person name="Jiang H.C."/>
            <person name="Dong H.L."/>
            <person name="Shu W.S."/>
        </authorList>
    </citation>
    <scope>NUCLEOTIDE SEQUENCE [LARGE SCALE GENOMIC DNA]</scope>
    <source>
        <strain evidence="3">AP2</strain>
    </source>
</reference>
<evidence type="ECO:0000313" key="3">
    <source>
        <dbReference type="EMBL" id="RZD16629.1"/>
    </source>
</evidence>
<dbReference type="NCBIfam" id="TIGR02532">
    <property type="entry name" value="IV_pilin_GFxxxE"/>
    <property type="match status" value="1"/>
</dbReference>
<dbReference type="PRINTS" id="PR00813">
    <property type="entry name" value="BCTERIALGSPG"/>
</dbReference>
<protein>
    <submittedName>
        <fullName evidence="3">Prepilin-type N-terminal cleavage/methylation domain-containing protein</fullName>
    </submittedName>
</protein>
<dbReference type="Proteomes" id="UP000316562">
    <property type="component" value="Unassembled WGS sequence"/>
</dbReference>
<dbReference type="SUPFAM" id="SSF54523">
    <property type="entry name" value="Pili subunits"/>
    <property type="match status" value="1"/>
</dbReference>
<dbReference type="Gene3D" id="3.30.700.10">
    <property type="entry name" value="Glycoprotein, Type 4 Pilin"/>
    <property type="match status" value="1"/>
</dbReference>
<feature type="transmembrane region" description="Helical" evidence="2">
    <location>
        <begin position="12"/>
        <end position="34"/>
    </location>
</feature>
<gene>
    <name evidence="3" type="ORF">EVJ46_06370</name>
</gene>
<organism evidence="3 4">
    <name type="scientific">Acididesulfobacter guangdongensis</name>
    <dbReference type="NCBI Taxonomy" id="2597225"/>
    <lineage>
        <taxon>Bacteria</taxon>
        <taxon>Deltaproteobacteria</taxon>
        <taxon>Candidatus Acidulodesulfobacterales</taxon>
        <taxon>Candidatus Acididesulfobacter</taxon>
    </lineage>
</organism>
<comment type="caution">
    <text evidence="3">The sequence shown here is derived from an EMBL/GenBank/DDBJ whole genome shotgun (WGS) entry which is preliminary data.</text>
</comment>
<dbReference type="GO" id="GO:0015627">
    <property type="term" value="C:type II protein secretion system complex"/>
    <property type="evidence" value="ECO:0007669"/>
    <property type="project" value="InterPro"/>
</dbReference>
<keyword evidence="2" id="KW-0812">Transmembrane</keyword>
<dbReference type="EMBL" id="SGBC01000002">
    <property type="protein sequence ID" value="RZD16629.1"/>
    <property type="molecule type" value="Genomic_DNA"/>
</dbReference>
<dbReference type="AlphaFoldDB" id="A0A519BH95"/>
<evidence type="ECO:0000256" key="2">
    <source>
        <dbReference type="SAM" id="Phobius"/>
    </source>
</evidence>
<keyword evidence="2" id="KW-1133">Transmembrane helix</keyword>
<proteinExistence type="predicted"/>
<name>A0A519BH95_ACIG2</name>
<keyword evidence="2" id="KW-0472">Membrane</keyword>
<dbReference type="InterPro" id="IPR012902">
    <property type="entry name" value="N_methyl_site"/>
</dbReference>
<dbReference type="GO" id="GO:0015628">
    <property type="term" value="P:protein secretion by the type II secretion system"/>
    <property type="evidence" value="ECO:0007669"/>
    <property type="project" value="InterPro"/>
</dbReference>
<sequence length="185" mass="19178">MERKINNQDGFTLIEILIALVLIGVMAAIGVSVYTHVNSTAATGGIVSNIQKFESVADQYASMNSGTYTGMDAQALQSDALLPNGWTVEGGGVEAVPPNTSTVAGYFITTGALGTGNSAYDIGFSGTGNGVTDIMVHSICLDFENKIDAFEYNGGVTTVTTGGTNCNVIPTDNKAITGAFWLGFE</sequence>
<dbReference type="Pfam" id="PF07963">
    <property type="entry name" value="N_methyl"/>
    <property type="match status" value="1"/>
</dbReference>
<accession>A0A519BH95</accession>
<keyword evidence="1" id="KW-0488">Methylation</keyword>
<dbReference type="InterPro" id="IPR000983">
    <property type="entry name" value="Bac_GSPG_pilin"/>
</dbReference>